<dbReference type="InterPro" id="IPR011990">
    <property type="entry name" value="TPR-like_helical_dom_sf"/>
</dbReference>
<dbReference type="InterPro" id="IPR000792">
    <property type="entry name" value="Tscrpt_reg_LuxR_C"/>
</dbReference>
<dbReference type="GO" id="GO:0005524">
    <property type="term" value="F:ATP binding"/>
    <property type="evidence" value="ECO:0007669"/>
    <property type="project" value="UniProtKB-KW"/>
</dbReference>
<keyword evidence="2" id="KW-0067">ATP-binding</keyword>
<accession>A0A4U6QF36</accession>
<dbReference type="Gene3D" id="1.25.40.10">
    <property type="entry name" value="Tetratricopeptide repeat domain"/>
    <property type="match status" value="1"/>
</dbReference>
<feature type="domain" description="HTH luxR-type" evidence="3">
    <location>
        <begin position="872"/>
        <end position="937"/>
    </location>
</feature>
<proteinExistence type="predicted"/>
<dbReference type="Pfam" id="PF13191">
    <property type="entry name" value="AAA_16"/>
    <property type="match status" value="1"/>
</dbReference>
<dbReference type="GO" id="GO:0004016">
    <property type="term" value="F:adenylate cyclase activity"/>
    <property type="evidence" value="ECO:0007669"/>
    <property type="project" value="TreeGrafter"/>
</dbReference>
<dbReference type="AlphaFoldDB" id="A0A4U6QF36"/>
<protein>
    <recommendedName>
        <fullName evidence="3">HTH luxR-type domain-containing protein</fullName>
    </recommendedName>
</protein>
<evidence type="ECO:0000313" key="4">
    <source>
        <dbReference type="EMBL" id="TKV58750.1"/>
    </source>
</evidence>
<dbReference type="Proteomes" id="UP000306985">
    <property type="component" value="Unassembled WGS sequence"/>
</dbReference>
<dbReference type="Gene3D" id="3.40.50.300">
    <property type="entry name" value="P-loop containing nucleotide triphosphate hydrolases"/>
    <property type="match status" value="1"/>
</dbReference>
<dbReference type="PANTHER" id="PTHR16305">
    <property type="entry name" value="TESTICULAR SOLUBLE ADENYLYL CYCLASE"/>
    <property type="match status" value="1"/>
</dbReference>
<dbReference type="CDD" id="cd06170">
    <property type="entry name" value="LuxR_C_like"/>
    <property type="match status" value="1"/>
</dbReference>
<dbReference type="InterPro" id="IPR016032">
    <property type="entry name" value="Sig_transdc_resp-reg_C-effctor"/>
</dbReference>
<evidence type="ECO:0000256" key="2">
    <source>
        <dbReference type="ARBA" id="ARBA00022840"/>
    </source>
</evidence>
<sequence>MSPLVGRTTEQFELAQLLAGAANGRGGFVLISGDAGIGKTSLAESALVPAAAAGLRVVRTRAVDDPGAPPLWIWRRLGRSVPEIGRLLDDEAVDQAPADRRLAVFAAVVDHLLDEATRTGLVVLLDDLHWADPGSLALLRLLADEAADARLLLVGTARRSGGPAWDRGATELLRRPTMHPMPLSGLTLPDVREWLGSSPRRREWSSLAEQLHEVTGGNPFYLTLMTSAPAGAGTTAGRRPDIVAEVTARLRRLSPATRDLAETVALLGDLATRPLVGMIIARSDAEVASAFDDAVRAEILQPVEGPAITHALVRDAITAGLPARRRSELHRRIARALESGGDPLTFGAIAGHWRQVDDRDSTLRSVVWARRAAVVAGRHLDLDGAVSVLADALERAERAGLSAVDLAELAAELAEARFRAGDVVGATDTCLRVGDLAGTSGRPDLLARAALTIRGIGDWRSAGVIVDLCERALRALPDGADVLRARVCAQLSATLTETVDPARGAELARNAVAMARQCGDPMAELEAIAARHLAITVPATVGERERLARRAVELAAAPGVSSVDRVLAHLWLLMALHQSGQVDGAREQAAAIGRIAEQHRSSVARWHDLRVTAAMAELTGDFDRARRLNRASLDVALRMGDESMLGVHQSFRLFLGVVRGDPGEIDDDAVRMLRSETRIPLVRALLVLALTLRGERAEAIAVFDQLRALPDEMAGQVRWAGTINQIGLAAVALDDAEVAGRVFDAIRGSGGPYDGDGSGFIVAMGAVSRQHADYALAAGRLEEAISLYREAEPLNIRIGARPFTALTRLGWATALVRRYGSRRPGADPADLVSASTLLELADGEFHRLDMPGPSAAASRLRRAIVELSPRPPASKTDRLTAREAEVARLVASGQRNREIATALFLSERTVESHVRNVLAKLQLHNRVEIAAWAARRPDHEG</sequence>
<dbReference type="Pfam" id="PF00196">
    <property type="entry name" value="GerE"/>
    <property type="match status" value="1"/>
</dbReference>
<dbReference type="Gene3D" id="1.10.10.10">
    <property type="entry name" value="Winged helix-like DNA-binding domain superfamily/Winged helix DNA-binding domain"/>
    <property type="match status" value="1"/>
</dbReference>
<dbReference type="GO" id="GO:0005737">
    <property type="term" value="C:cytoplasm"/>
    <property type="evidence" value="ECO:0007669"/>
    <property type="project" value="TreeGrafter"/>
</dbReference>
<keyword evidence="5" id="KW-1185">Reference proteome</keyword>
<dbReference type="RefSeq" id="WP_137450409.1">
    <property type="nucleotide sequence ID" value="NZ_SZZH01000003.1"/>
</dbReference>
<evidence type="ECO:0000313" key="5">
    <source>
        <dbReference type="Proteomes" id="UP000306985"/>
    </source>
</evidence>
<reference evidence="4 5" key="1">
    <citation type="submission" date="2019-05" db="EMBL/GenBank/DDBJ databases">
        <title>Nakamurella sp. N5BH11, whole genome shotgun sequence.</title>
        <authorList>
            <person name="Tuo L."/>
        </authorList>
    </citation>
    <scope>NUCLEOTIDE SEQUENCE [LARGE SCALE GENOMIC DNA]</scope>
    <source>
        <strain evidence="4 5">N5BH11</strain>
    </source>
</reference>
<dbReference type="InterPro" id="IPR027417">
    <property type="entry name" value="P-loop_NTPase"/>
</dbReference>
<dbReference type="SUPFAM" id="SSF46894">
    <property type="entry name" value="C-terminal effector domain of the bipartite response regulators"/>
    <property type="match status" value="1"/>
</dbReference>
<evidence type="ECO:0000256" key="1">
    <source>
        <dbReference type="ARBA" id="ARBA00022741"/>
    </source>
</evidence>
<evidence type="ECO:0000259" key="3">
    <source>
        <dbReference type="PROSITE" id="PS50043"/>
    </source>
</evidence>
<comment type="caution">
    <text evidence="4">The sequence shown here is derived from an EMBL/GenBank/DDBJ whole genome shotgun (WGS) entry which is preliminary data.</text>
</comment>
<dbReference type="PANTHER" id="PTHR16305:SF35">
    <property type="entry name" value="TRANSCRIPTIONAL ACTIVATOR DOMAIN"/>
    <property type="match status" value="1"/>
</dbReference>
<name>A0A4U6QF36_9ACTN</name>
<dbReference type="GO" id="GO:0003677">
    <property type="term" value="F:DNA binding"/>
    <property type="evidence" value="ECO:0007669"/>
    <property type="project" value="InterPro"/>
</dbReference>
<organism evidence="4 5">
    <name type="scientific">Nakamurella flava</name>
    <dbReference type="NCBI Taxonomy" id="2576308"/>
    <lineage>
        <taxon>Bacteria</taxon>
        <taxon>Bacillati</taxon>
        <taxon>Actinomycetota</taxon>
        <taxon>Actinomycetes</taxon>
        <taxon>Nakamurellales</taxon>
        <taxon>Nakamurellaceae</taxon>
        <taxon>Nakamurella</taxon>
    </lineage>
</organism>
<dbReference type="GO" id="GO:0006355">
    <property type="term" value="P:regulation of DNA-templated transcription"/>
    <property type="evidence" value="ECO:0007669"/>
    <property type="project" value="InterPro"/>
</dbReference>
<dbReference type="PROSITE" id="PS50043">
    <property type="entry name" value="HTH_LUXR_2"/>
    <property type="match status" value="1"/>
</dbReference>
<gene>
    <name evidence="4" type="ORF">FDO65_14645</name>
</gene>
<dbReference type="InterPro" id="IPR041664">
    <property type="entry name" value="AAA_16"/>
</dbReference>
<dbReference type="InterPro" id="IPR036388">
    <property type="entry name" value="WH-like_DNA-bd_sf"/>
</dbReference>
<dbReference type="OrthoDB" id="3543649at2"/>
<dbReference type="SUPFAM" id="SSF52540">
    <property type="entry name" value="P-loop containing nucleoside triphosphate hydrolases"/>
    <property type="match status" value="1"/>
</dbReference>
<keyword evidence="1" id="KW-0547">Nucleotide-binding</keyword>
<dbReference type="SMART" id="SM00421">
    <property type="entry name" value="HTH_LUXR"/>
    <property type="match status" value="1"/>
</dbReference>
<dbReference type="EMBL" id="SZZH01000003">
    <property type="protein sequence ID" value="TKV58750.1"/>
    <property type="molecule type" value="Genomic_DNA"/>
</dbReference>
<dbReference type="PROSITE" id="PS00622">
    <property type="entry name" value="HTH_LUXR_1"/>
    <property type="match status" value="1"/>
</dbReference>
<dbReference type="PRINTS" id="PR00038">
    <property type="entry name" value="HTHLUXR"/>
</dbReference>